<dbReference type="RefSeq" id="WP_130542284.1">
    <property type="nucleotide sequence ID" value="NZ_CP042431.1"/>
</dbReference>
<evidence type="ECO:0000313" key="9">
    <source>
        <dbReference type="EMBL" id="RZS71811.1"/>
    </source>
</evidence>
<evidence type="ECO:0000313" key="10">
    <source>
        <dbReference type="Proteomes" id="UP000293874"/>
    </source>
</evidence>
<dbReference type="PANTHER" id="PTHR43731:SF14">
    <property type="entry name" value="PRESENILIN-ASSOCIATED RHOMBOID-LIKE PROTEIN, MITOCHONDRIAL"/>
    <property type="match status" value="1"/>
</dbReference>
<reference evidence="9 10" key="1">
    <citation type="submission" date="2019-02" db="EMBL/GenBank/DDBJ databases">
        <title>Genomic Encyclopedia of Type Strains, Phase IV (KMG-IV): sequencing the most valuable type-strain genomes for metagenomic binning, comparative biology and taxonomic classification.</title>
        <authorList>
            <person name="Goeker M."/>
        </authorList>
    </citation>
    <scope>NUCLEOTIDE SEQUENCE [LARGE SCALE GENOMIC DNA]</scope>
    <source>
        <strain evidence="9 10">DSM 18116</strain>
    </source>
</reference>
<feature type="transmembrane region" description="Helical" evidence="7">
    <location>
        <begin position="313"/>
        <end position="334"/>
    </location>
</feature>
<keyword evidence="10" id="KW-1185">Reference proteome</keyword>
<dbReference type="AlphaFoldDB" id="A0A4V2F0Z1"/>
<evidence type="ECO:0000256" key="7">
    <source>
        <dbReference type="SAM" id="Phobius"/>
    </source>
</evidence>
<dbReference type="Gene3D" id="1.20.1540.10">
    <property type="entry name" value="Rhomboid-like"/>
    <property type="match status" value="1"/>
</dbReference>
<evidence type="ECO:0000259" key="8">
    <source>
        <dbReference type="Pfam" id="PF01694"/>
    </source>
</evidence>
<dbReference type="GO" id="GO:0004252">
    <property type="term" value="F:serine-type endopeptidase activity"/>
    <property type="evidence" value="ECO:0007669"/>
    <property type="project" value="InterPro"/>
</dbReference>
<keyword evidence="5 7" id="KW-1133">Transmembrane helix</keyword>
<comment type="subcellular location">
    <subcellularLocation>
        <location evidence="1">Membrane</location>
        <topology evidence="1">Multi-pass membrane protein</topology>
    </subcellularLocation>
</comment>
<comment type="caution">
    <text evidence="9">The sequence shown here is derived from an EMBL/GenBank/DDBJ whole genome shotgun (WGS) entry which is preliminary data.</text>
</comment>
<dbReference type="InterPro" id="IPR022764">
    <property type="entry name" value="Peptidase_S54_rhomboid_dom"/>
</dbReference>
<feature type="transmembrane region" description="Helical" evidence="7">
    <location>
        <begin position="260"/>
        <end position="278"/>
    </location>
</feature>
<evidence type="ECO:0000256" key="4">
    <source>
        <dbReference type="ARBA" id="ARBA00022801"/>
    </source>
</evidence>
<dbReference type="EMBL" id="SGXA01000002">
    <property type="protein sequence ID" value="RZS71811.1"/>
    <property type="molecule type" value="Genomic_DNA"/>
</dbReference>
<evidence type="ECO:0000256" key="1">
    <source>
        <dbReference type="ARBA" id="ARBA00004141"/>
    </source>
</evidence>
<keyword evidence="9" id="KW-0645">Protease</keyword>
<protein>
    <submittedName>
        <fullName evidence="9">Rhomboid protease GluP</fullName>
    </submittedName>
</protein>
<comment type="similarity">
    <text evidence="2">Belongs to the peptidase S54 family.</text>
</comment>
<organism evidence="9 10">
    <name type="scientific">Pseudobacter ginsenosidimutans</name>
    <dbReference type="NCBI Taxonomy" id="661488"/>
    <lineage>
        <taxon>Bacteria</taxon>
        <taxon>Pseudomonadati</taxon>
        <taxon>Bacteroidota</taxon>
        <taxon>Chitinophagia</taxon>
        <taxon>Chitinophagales</taxon>
        <taxon>Chitinophagaceae</taxon>
        <taxon>Pseudobacter</taxon>
    </lineage>
</organism>
<name>A0A4V2F0Z1_9BACT</name>
<keyword evidence="6 7" id="KW-0472">Membrane</keyword>
<feature type="transmembrane region" description="Helical" evidence="7">
    <location>
        <begin position="236"/>
        <end position="254"/>
    </location>
</feature>
<evidence type="ECO:0000256" key="6">
    <source>
        <dbReference type="ARBA" id="ARBA00023136"/>
    </source>
</evidence>
<keyword evidence="4" id="KW-0378">Hydrolase</keyword>
<proteinExistence type="inferred from homology"/>
<feature type="domain" description="Peptidase S54 rhomboid" evidence="8">
    <location>
        <begin position="195"/>
        <end position="331"/>
    </location>
</feature>
<dbReference type="InterPro" id="IPR050925">
    <property type="entry name" value="Rhomboid_protease_S54"/>
</dbReference>
<feature type="transmembrane region" description="Helical" evidence="7">
    <location>
        <begin position="290"/>
        <end position="307"/>
    </location>
</feature>
<feature type="transmembrane region" description="Helical" evidence="7">
    <location>
        <begin position="341"/>
        <end position="360"/>
    </location>
</feature>
<gene>
    <name evidence="9" type="ORF">EV199_3724</name>
</gene>
<dbReference type="SUPFAM" id="SSF144091">
    <property type="entry name" value="Rhomboid-like"/>
    <property type="match status" value="1"/>
</dbReference>
<evidence type="ECO:0000256" key="3">
    <source>
        <dbReference type="ARBA" id="ARBA00022692"/>
    </source>
</evidence>
<evidence type="ECO:0000256" key="2">
    <source>
        <dbReference type="ARBA" id="ARBA00009045"/>
    </source>
</evidence>
<keyword evidence="3 7" id="KW-0812">Transmembrane</keyword>
<dbReference type="OrthoDB" id="9778341at2"/>
<dbReference type="Pfam" id="PF01694">
    <property type="entry name" value="Rhomboid"/>
    <property type="match status" value="1"/>
</dbReference>
<accession>A0A4V2F0Z1</accession>
<dbReference type="GO" id="GO:0016020">
    <property type="term" value="C:membrane"/>
    <property type="evidence" value="ECO:0007669"/>
    <property type="project" value="UniProtKB-SubCell"/>
</dbReference>
<feature type="transmembrane region" description="Helical" evidence="7">
    <location>
        <begin position="148"/>
        <end position="173"/>
    </location>
</feature>
<dbReference type="InterPro" id="IPR035952">
    <property type="entry name" value="Rhomboid-like_sf"/>
</dbReference>
<dbReference type="Proteomes" id="UP000293874">
    <property type="component" value="Unassembled WGS sequence"/>
</dbReference>
<dbReference type="PANTHER" id="PTHR43731">
    <property type="entry name" value="RHOMBOID PROTEASE"/>
    <property type="match status" value="1"/>
</dbReference>
<sequence>MASWKTFVEQPGLNTDEYLLVAAKTVTDLGWEIHFISDHGLIAGIPLSVRANSWGETFTLWLNNGGAYLESRSNGTVIATKRNQQHIEKFLSHFEESQVRITKEEREQLQARVAEVKATGDDDVLNPQSPNYRDPSVKEKWYLPKGGFVVTAALIGICVLMFVLMVMSGGHLFEPSIEVLIKWGANARFLTIVNGEWWRIFTCMFEHIGVIHLLVNMVSLYMIGTLLEPLIGKWRFLTAFIITGAGGSIASIIWNPNVVSAGASGAIFGLFGLMLALLSTNLVEKNFRNAILPNIGTIVVINLIAGFRPGVDYAAHIGGLVTGIVLGYLYFLLIRKSKRPVLYSMISSVLLGIAIIAAGFNSLENAETKYNRIVQQAFKYEEEGMKIMPNLETADKAWLIQCLSEETLPAWESFQKELSKLDQVQLSPILMKKKVLLKEYAELRLKYFGLMRKSLQENTDRYDTELEDYGNQIGAIVDELNKMK</sequence>
<evidence type="ECO:0000256" key="5">
    <source>
        <dbReference type="ARBA" id="ARBA00022989"/>
    </source>
</evidence>
<dbReference type="GO" id="GO:0006508">
    <property type="term" value="P:proteolysis"/>
    <property type="evidence" value="ECO:0007669"/>
    <property type="project" value="UniProtKB-KW"/>
</dbReference>
<feature type="transmembrane region" description="Helical" evidence="7">
    <location>
        <begin position="197"/>
        <end position="224"/>
    </location>
</feature>